<feature type="domain" description="ABC-type transport auxiliary lipoprotein component" evidence="1">
    <location>
        <begin position="33"/>
        <end position="192"/>
    </location>
</feature>
<dbReference type="InterPro" id="IPR005586">
    <property type="entry name" value="ABC_trans_aux"/>
</dbReference>
<accession>A0A934SXQ0</accession>
<name>A0A934SXQ0_9BURK</name>
<keyword evidence="3" id="KW-1185">Reference proteome</keyword>
<dbReference type="EMBL" id="JAEPBG010000021">
    <property type="protein sequence ID" value="MBK4738465.1"/>
    <property type="molecule type" value="Genomic_DNA"/>
</dbReference>
<dbReference type="SUPFAM" id="SSF159594">
    <property type="entry name" value="XCC0632-like"/>
    <property type="match status" value="1"/>
</dbReference>
<dbReference type="Gene3D" id="3.40.50.10610">
    <property type="entry name" value="ABC-type transport auxiliary lipoprotein component"/>
    <property type="match status" value="1"/>
</dbReference>
<organism evidence="2 3">
    <name type="scientific">Noviherbaspirillum pedocola</name>
    <dbReference type="NCBI Taxonomy" id="2801341"/>
    <lineage>
        <taxon>Bacteria</taxon>
        <taxon>Pseudomonadati</taxon>
        <taxon>Pseudomonadota</taxon>
        <taxon>Betaproteobacteria</taxon>
        <taxon>Burkholderiales</taxon>
        <taxon>Oxalobacteraceae</taxon>
        <taxon>Noviherbaspirillum</taxon>
    </lineage>
</organism>
<evidence type="ECO:0000259" key="1">
    <source>
        <dbReference type="Pfam" id="PF03886"/>
    </source>
</evidence>
<dbReference type="RefSeq" id="WP_200597715.1">
    <property type="nucleotide sequence ID" value="NZ_JAEPBG010000021.1"/>
</dbReference>
<protein>
    <submittedName>
        <fullName evidence="2">Membrane integrity-associated transporter subunit PqiC</fullName>
    </submittedName>
</protein>
<comment type="caution">
    <text evidence="2">The sequence shown here is derived from an EMBL/GenBank/DDBJ whole genome shotgun (WGS) entry which is preliminary data.</text>
</comment>
<dbReference type="Pfam" id="PF03886">
    <property type="entry name" value="ABC_trans_aux"/>
    <property type="match status" value="1"/>
</dbReference>
<dbReference type="PROSITE" id="PS51257">
    <property type="entry name" value="PROKAR_LIPOPROTEIN"/>
    <property type="match status" value="1"/>
</dbReference>
<evidence type="ECO:0000313" key="3">
    <source>
        <dbReference type="Proteomes" id="UP000622890"/>
    </source>
</evidence>
<proteinExistence type="predicted"/>
<dbReference type="AlphaFoldDB" id="A0A934SXQ0"/>
<evidence type="ECO:0000313" key="2">
    <source>
        <dbReference type="EMBL" id="MBK4738465.1"/>
    </source>
</evidence>
<dbReference type="Proteomes" id="UP000622890">
    <property type="component" value="Unassembled WGS sequence"/>
</dbReference>
<gene>
    <name evidence="2" type="ORF">JJB74_27910</name>
</gene>
<reference evidence="2" key="1">
    <citation type="submission" date="2021-01" db="EMBL/GenBank/DDBJ databases">
        <title>Genome sequence of strain Noviherbaspirillum sp. DKR-6.</title>
        <authorList>
            <person name="Chaudhary D.K."/>
        </authorList>
    </citation>
    <scope>NUCLEOTIDE SEQUENCE</scope>
    <source>
        <strain evidence="2">DKR-6</strain>
    </source>
</reference>
<sequence>MNRIIAICAGLVLGVALSVALSGCGSSPPQRFYTFDAPNPAEPAATAHAAYSVSIGPVMVPALVDRPQLVLSTWPNRVQLAEQSRWAEPLKDGIPRVIAADLAQLLPGANVTPYTQAAISHPDYRVQLDVRQFESAPGSAASIDALWVVNVEKDGRQITGRTVQREAVSGNDDEALVAAHQRALQAVSRDIAQAIAGVKVAR</sequence>